<feature type="non-terminal residue" evidence="1">
    <location>
        <position position="38"/>
    </location>
</feature>
<dbReference type="HOGENOM" id="CLU_3337376_0_0_6"/>
<protein>
    <submittedName>
        <fullName evidence="1">ABC transporter, periplasmic substrate-binding protein</fullName>
    </submittedName>
</protein>
<reference evidence="1 2" key="1">
    <citation type="journal article" date="2011" name="PLoS Pathog.">
        <title>Dynamic evolution of pathogenicity revealed by sequencing and comparative genomics of 19 Pseudomonas syringae isolates.</title>
        <authorList>
            <person name="Baltrus D.A."/>
            <person name="Nishimura M.T."/>
            <person name="Romanchuk A."/>
            <person name="Chang J.H."/>
            <person name="Mukhtar M.S."/>
            <person name="Cherkis K."/>
            <person name="Roach J."/>
            <person name="Grant S.R."/>
            <person name="Jones C.D."/>
            <person name="Dangl J.L."/>
        </authorList>
    </citation>
    <scope>NUCLEOTIDE SEQUENCE [LARGE SCALE GENOMIC DNA]</scope>
    <source>
        <strain evidence="1 2">1704B</strain>
    </source>
</reference>
<evidence type="ECO:0000313" key="2">
    <source>
        <dbReference type="Proteomes" id="UP000004986"/>
    </source>
</evidence>
<dbReference type="EMBL" id="AEAI01004668">
    <property type="protein sequence ID" value="EGH49749.1"/>
    <property type="molecule type" value="Genomic_DNA"/>
</dbReference>
<evidence type="ECO:0000313" key="1">
    <source>
        <dbReference type="EMBL" id="EGH49749.1"/>
    </source>
</evidence>
<comment type="caution">
    <text evidence="1">The sequence shown here is derived from an EMBL/GenBank/DDBJ whole genome shotgun (WGS) entry which is preliminary data.</text>
</comment>
<proteinExistence type="predicted"/>
<organism evidence="1 2">
    <name type="scientific">Pseudomonas syringae pv. pisi str. 1704B</name>
    <dbReference type="NCBI Taxonomy" id="629263"/>
    <lineage>
        <taxon>Bacteria</taxon>
        <taxon>Pseudomonadati</taxon>
        <taxon>Pseudomonadota</taxon>
        <taxon>Gammaproteobacteria</taxon>
        <taxon>Pseudomonadales</taxon>
        <taxon>Pseudomonadaceae</taxon>
        <taxon>Pseudomonas</taxon>
        <taxon>Pseudomonas syringae</taxon>
    </lineage>
</organism>
<sequence length="38" mass="3898">PTGVRAAAIAMGGDETNIAPGLTLFTELAKQKRLSLAN</sequence>
<keyword evidence="2" id="KW-1185">Reference proteome</keyword>
<feature type="non-terminal residue" evidence="1">
    <location>
        <position position="1"/>
    </location>
</feature>
<name>F3GRP6_PSESJ</name>
<accession>F3GRP6</accession>
<dbReference type="Proteomes" id="UP000004986">
    <property type="component" value="Unassembled WGS sequence"/>
</dbReference>
<gene>
    <name evidence="1" type="ORF">PSYPI_48083</name>
</gene>
<dbReference type="AlphaFoldDB" id="F3GRP6"/>